<evidence type="ECO:0000313" key="2">
    <source>
        <dbReference type="EMBL" id="MBO9203721.1"/>
    </source>
</evidence>
<dbReference type="Proteomes" id="UP000677244">
    <property type="component" value="Unassembled WGS sequence"/>
</dbReference>
<reference evidence="2 3" key="1">
    <citation type="submission" date="2021-03" db="EMBL/GenBank/DDBJ databases">
        <title>Assistant Professor.</title>
        <authorList>
            <person name="Huq M.A."/>
        </authorList>
    </citation>
    <scope>NUCLEOTIDE SEQUENCE [LARGE SCALE GENOMIC DNA]</scope>
    <source>
        <strain evidence="2 3">MAH-29</strain>
    </source>
</reference>
<gene>
    <name evidence="2" type="ORF">J7I42_25785</name>
</gene>
<dbReference type="PANTHER" id="PTHR46825">
    <property type="entry name" value="D-ALANYL-D-ALANINE-CARBOXYPEPTIDASE/ENDOPEPTIDASE AMPH"/>
    <property type="match status" value="1"/>
</dbReference>
<dbReference type="InterPro" id="IPR050491">
    <property type="entry name" value="AmpC-like"/>
</dbReference>
<dbReference type="PANTHER" id="PTHR46825:SF12">
    <property type="entry name" value="PENICILLIN-BINDING PROTEIN 4"/>
    <property type="match status" value="1"/>
</dbReference>
<sequence>MYKYYLLLIGQIIIYANTLGQSKPVYSKEVEDRIRKVETSLASWVQFKDSSLWTLADRMVYYRVPGVSIAVIKDYKIDWVRGYGLADSADQRKVTTTTRFQAASISKSLNALGVLRLVDKKQLDLNGDVNNYLRSWKFPSDSFTQQKKITLAHLLSHTAGLGVHGFMGYTYKDTIPTDNEILDGKRPSNSPAVRSFAEPGKKMEYSGGGTMITKKVIIDNTGMDYDKYMEKFVLKPLGMEHSSFTQPPSPKISSQLAAGYTMAGAMPGKFNIYPEQAPDGLWTTPEDLGHFIIEMQLSLQGKSNKILSKEMTTTMVTPFGNKSSALGVMTDNRGGIHYFRHGGSNVGYKCEYVASMDDGNGLVIMTNSDEYSIIPEIINSVAAVYQWKDFYKPKIKTVIYPDTNKLKEYVGKYKINNATVTFKQEDGNLYLSTNGNPFSRVYFESEDTFFIYSEPGTTVRFGRDQQGVVVTLIIRNGDEEMRAEKIN</sequence>
<accession>A0ABS3Z0M4</accession>
<dbReference type="Gene3D" id="3.40.710.10">
    <property type="entry name" value="DD-peptidase/beta-lactamase superfamily"/>
    <property type="match status" value="1"/>
</dbReference>
<dbReference type="InterPro" id="IPR001466">
    <property type="entry name" value="Beta-lactam-related"/>
</dbReference>
<dbReference type="GO" id="GO:0016787">
    <property type="term" value="F:hydrolase activity"/>
    <property type="evidence" value="ECO:0007669"/>
    <property type="project" value="UniProtKB-KW"/>
</dbReference>
<keyword evidence="2" id="KW-0378">Hydrolase</keyword>
<organism evidence="2 3">
    <name type="scientific">Niastella soli</name>
    <dbReference type="NCBI Taxonomy" id="2821487"/>
    <lineage>
        <taxon>Bacteria</taxon>
        <taxon>Pseudomonadati</taxon>
        <taxon>Bacteroidota</taxon>
        <taxon>Chitinophagia</taxon>
        <taxon>Chitinophagales</taxon>
        <taxon>Chitinophagaceae</taxon>
        <taxon>Niastella</taxon>
    </lineage>
</organism>
<proteinExistence type="predicted"/>
<evidence type="ECO:0000259" key="1">
    <source>
        <dbReference type="Pfam" id="PF00144"/>
    </source>
</evidence>
<feature type="domain" description="Beta-lactamase-related" evidence="1">
    <location>
        <begin position="57"/>
        <end position="370"/>
    </location>
</feature>
<name>A0ABS3Z0M4_9BACT</name>
<evidence type="ECO:0000313" key="3">
    <source>
        <dbReference type="Proteomes" id="UP000677244"/>
    </source>
</evidence>
<dbReference type="EMBL" id="JAGHKO010000010">
    <property type="protein sequence ID" value="MBO9203721.1"/>
    <property type="molecule type" value="Genomic_DNA"/>
</dbReference>
<comment type="caution">
    <text evidence="2">The sequence shown here is derived from an EMBL/GenBank/DDBJ whole genome shotgun (WGS) entry which is preliminary data.</text>
</comment>
<dbReference type="SUPFAM" id="SSF56601">
    <property type="entry name" value="beta-lactamase/transpeptidase-like"/>
    <property type="match status" value="1"/>
</dbReference>
<dbReference type="InterPro" id="IPR012338">
    <property type="entry name" value="Beta-lactam/transpept-like"/>
</dbReference>
<dbReference type="RefSeq" id="WP_209141769.1">
    <property type="nucleotide sequence ID" value="NZ_JAGHKO010000010.1"/>
</dbReference>
<dbReference type="Pfam" id="PF00144">
    <property type="entry name" value="Beta-lactamase"/>
    <property type="match status" value="1"/>
</dbReference>
<protein>
    <submittedName>
        <fullName evidence="2">Serine hydrolase</fullName>
    </submittedName>
</protein>
<keyword evidence="3" id="KW-1185">Reference proteome</keyword>